<dbReference type="CDD" id="cd08551">
    <property type="entry name" value="Fe-ADH"/>
    <property type="match status" value="1"/>
</dbReference>
<evidence type="ECO:0000313" key="6">
    <source>
        <dbReference type="EMBL" id="MDQ0257338.1"/>
    </source>
</evidence>
<evidence type="ECO:0000256" key="3">
    <source>
        <dbReference type="ARBA" id="ARBA00023027"/>
    </source>
</evidence>
<dbReference type="Gene3D" id="3.40.50.1970">
    <property type="match status" value="1"/>
</dbReference>
<accession>A0ABU0A1H8</accession>
<protein>
    <submittedName>
        <fullName evidence="6">Alcohol dehydrogenase</fullName>
        <ecNumber evidence="6">1.1.1.1</ecNumber>
    </submittedName>
</protein>
<dbReference type="InterPro" id="IPR018211">
    <property type="entry name" value="ADH_Fe_CS"/>
</dbReference>
<feature type="domain" description="Fe-containing alcohol dehydrogenase-like C-terminal" evidence="5">
    <location>
        <begin position="187"/>
        <end position="382"/>
    </location>
</feature>
<evidence type="ECO:0000313" key="7">
    <source>
        <dbReference type="Proteomes" id="UP001230005"/>
    </source>
</evidence>
<dbReference type="InterPro" id="IPR056798">
    <property type="entry name" value="ADH_Fe_C"/>
</dbReference>
<dbReference type="PANTHER" id="PTHR11496">
    <property type="entry name" value="ALCOHOL DEHYDROGENASE"/>
    <property type="match status" value="1"/>
</dbReference>
<dbReference type="InterPro" id="IPR001670">
    <property type="entry name" value="ADH_Fe/GldA"/>
</dbReference>
<dbReference type="EMBL" id="JAUSUG010000026">
    <property type="protein sequence ID" value="MDQ0257338.1"/>
    <property type="molecule type" value="Genomic_DNA"/>
</dbReference>
<dbReference type="Gene3D" id="1.20.1090.10">
    <property type="entry name" value="Dehydroquinate synthase-like - alpha domain"/>
    <property type="match status" value="1"/>
</dbReference>
<keyword evidence="7" id="KW-1185">Reference proteome</keyword>
<sequence>MGFKYYIPTTVESGLGISKNIGSFLKSGHFNNVFLVTDKGVRKAGILESIEQSLKKSEIYYEVFDGVVPNPTSESVIEGLGKLKENAFDLVLAVGGGSSIDTAKAIAIMAKNEGDILDYEGVGKLSNPGLPLTVVPTTAGTGSEVTASTIITNSKTQFKCAIISPYLFPQYAILDAELTIRLPRDITASTGMDAVTHAIESYTSKSANPVSKSFALQSLKMFGENLEKAYFVGTDIVSRENMLVASMLAGAAFSQSRLGNVHAISHTLGGVFDIPHGIANATLLPFVMKYNLPACPEKMKDIAEALGHNTDGLPIFEAGEKAVEAVLKLNSNLNIPSNIKELGVTLDVIDKLVEDSMRSGNVLINPRLTNAKDIRNIIENAYYGNL</sequence>
<dbReference type="Proteomes" id="UP001230005">
    <property type="component" value="Unassembled WGS sequence"/>
</dbReference>
<dbReference type="InterPro" id="IPR039697">
    <property type="entry name" value="Alcohol_dehydrogenase_Fe"/>
</dbReference>
<proteinExistence type="inferred from homology"/>
<evidence type="ECO:0000256" key="1">
    <source>
        <dbReference type="ARBA" id="ARBA00007358"/>
    </source>
</evidence>
<organism evidence="6 7">
    <name type="scientific">Evansella vedderi</name>
    <dbReference type="NCBI Taxonomy" id="38282"/>
    <lineage>
        <taxon>Bacteria</taxon>
        <taxon>Bacillati</taxon>
        <taxon>Bacillota</taxon>
        <taxon>Bacilli</taxon>
        <taxon>Bacillales</taxon>
        <taxon>Bacillaceae</taxon>
        <taxon>Evansella</taxon>
    </lineage>
</organism>
<keyword evidence="3" id="KW-0520">NAD</keyword>
<name>A0ABU0A1H8_9BACI</name>
<keyword evidence="2 6" id="KW-0560">Oxidoreductase</keyword>
<gene>
    <name evidence="6" type="ORF">J2S74_004796</name>
</gene>
<dbReference type="GO" id="GO:0004022">
    <property type="term" value="F:alcohol dehydrogenase (NAD+) activity"/>
    <property type="evidence" value="ECO:0007669"/>
    <property type="project" value="UniProtKB-EC"/>
</dbReference>
<dbReference type="SUPFAM" id="SSF56796">
    <property type="entry name" value="Dehydroquinate synthase-like"/>
    <property type="match status" value="1"/>
</dbReference>
<dbReference type="PROSITE" id="PS00913">
    <property type="entry name" value="ADH_IRON_1"/>
    <property type="match status" value="1"/>
</dbReference>
<feature type="domain" description="Alcohol dehydrogenase iron-type/glycerol dehydrogenase GldA" evidence="4">
    <location>
        <begin position="8"/>
        <end position="175"/>
    </location>
</feature>
<evidence type="ECO:0000259" key="4">
    <source>
        <dbReference type="Pfam" id="PF00465"/>
    </source>
</evidence>
<comment type="similarity">
    <text evidence="1">Belongs to the iron-containing alcohol dehydrogenase family.</text>
</comment>
<evidence type="ECO:0000259" key="5">
    <source>
        <dbReference type="Pfam" id="PF25137"/>
    </source>
</evidence>
<evidence type="ECO:0000256" key="2">
    <source>
        <dbReference type="ARBA" id="ARBA00023002"/>
    </source>
</evidence>
<dbReference type="Pfam" id="PF25137">
    <property type="entry name" value="ADH_Fe_C"/>
    <property type="match status" value="1"/>
</dbReference>
<dbReference type="EC" id="1.1.1.1" evidence="6"/>
<comment type="caution">
    <text evidence="6">The sequence shown here is derived from an EMBL/GenBank/DDBJ whole genome shotgun (WGS) entry which is preliminary data.</text>
</comment>
<dbReference type="PANTHER" id="PTHR11496:SF102">
    <property type="entry name" value="ALCOHOL DEHYDROGENASE 4"/>
    <property type="match status" value="1"/>
</dbReference>
<dbReference type="Pfam" id="PF00465">
    <property type="entry name" value="Fe-ADH"/>
    <property type="match status" value="1"/>
</dbReference>
<reference evidence="6 7" key="1">
    <citation type="submission" date="2023-07" db="EMBL/GenBank/DDBJ databases">
        <title>Genomic Encyclopedia of Type Strains, Phase IV (KMG-IV): sequencing the most valuable type-strain genomes for metagenomic binning, comparative biology and taxonomic classification.</title>
        <authorList>
            <person name="Goeker M."/>
        </authorList>
    </citation>
    <scope>NUCLEOTIDE SEQUENCE [LARGE SCALE GENOMIC DNA]</scope>
    <source>
        <strain evidence="6 7">DSM 9768</strain>
    </source>
</reference>
<dbReference type="PROSITE" id="PS00060">
    <property type="entry name" value="ADH_IRON_2"/>
    <property type="match status" value="1"/>
</dbReference>